<keyword evidence="2" id="KW-1185">Reference proteome</keyword>
<evidence type="ECO:0000313" key="1">
    <source>
        <dbReference type="EMBL" id="MDQ0145936.1"/>
    </source>
</evidence>
<comment type="caution">
    <text evidence="1">The sequence shown here is derived from an EMBL/GenBank/DDBJ whole genome shotgun (WGS) entry which is preliminary data.</text>
</comment>
<proteinExistence type="predicted"/>
<dbReference type="EMBL" id="JAUSTB010000005">
    <property type="protein sequence ID" value="MDQ0145936.1"/>
    <property type="molecule type" value="Genomic_DNA"/>
</dbReference>
<dbReference type="RefSeq" id="WP_307359170.1">
    <property type="nucleotide sequence ID" value="NZ_JAUSTB010000005.1"/>
</dbReference>
<name>A0AAJ1SSG5_9MICC</name>
<gene>
    <name evidence="1" type="ORF">J2T23_001829</name>
</gene>
<reference evidence="1 2" key="1">
    <citation type="submission" date="2023-07" db="EMBL/GenBank/DDBJ databases">
        <title>Sorghum-associated microbial communities from plants grown in Nebraska, USA.</title>
        <authorList>
            <person name="Schachtman D."/>
        </authorList>
    </citation>
    <scope>NUCLEOTIDE SEQUENCE [LARGE SCALE GENOMIC DNA]</scope>
    <source>
        <strain evidence="1 2">DS1001</strain>
    </source>
</reference>
<protein>
    <submittedName>
        <fullName evidence="1">Uncharacterized protein</fullName>
    </submittedName>
</protein>
<dbReference type="AlphaFoldDB" id="A0AAJ1SSG5"/>
<accession>A0AAJ1SSG5</accession>
<organism evidence="1 2">
    <name type="scientific">Pseudarthrobacter niigatensis</name>
    <dbReference type="NCBI Taxonomy" id="369935"/>
    <lineage>
        <taxon>Bacteria</taxon>
        <taxon>Bacillati</taxon>
        <taxon>Actinomycetota</taxon>
        <taxon>Actinomycetes</taxon>
        <taxon>Micrococcales</taxon>
        <taxon>Micrococcaceae</taxon>
        <taxon>Pseudarthrobacter</taxon>
    </lineage>
</organism>
<sequence length="74" mass="8210">MNVVVTCLLVSVSGDAQSPFPDAPGAHPDYDAFHFNNWLPERKDPLGKILDARRRWRAEAGQVALAPESALFYN</sequence>
<dbReference type="Proteomes" id="UP001239267">
    <property type="component" value="Unassembled WGS sequence"/>
</dbReference>
<evidence type="ECO:0000313" key="2">
    <source>
        <dbReference type="Proteomes" id="UP001239267"/>
    </source>
</evidence>